<feature type="domain" description="Glycosyltransferase subfamily 4-like N-terminal" evidence="3">
    <location>
        <begin position="17"/>
        <end position="180"/>
    </location>
</feature>
<dbReference type="InterPro" id="IPR001296">
    <property type="entry name" value="Glyco_trans_1"/>
</dbReference>
<sequence>MKVAMLLDNSFINDKRVYKEAQTLVKNGFDVTVICKNEIDESLPKEEEIEGIKIKRLFKYNLGTTVLVEKNLLAHFDLINNLSESFDVYHCHDTETWPIGYLLSKRDGAKFICDSHEYFPDYICKEWHTSDLKYELTKLLVRARGEYIKYCDGAIAVNEVISEKLCNEFSLKDKPIVIYNTRSINESLKKYNMGSEIRKKHNISQYKKIIVFSGTVEPSRGVDLVIKSMSYVENCVFIIVGGDKFNYIEKLQEIVQQYNVKDKVVFTGKLNNQELFDYGFSADLLIYLGLSTVKNMEYSAPNKFFDYIMAGKPMIISNLKFMSSVVTRYNIGEVIDIKNIDFKEIGYNINSLIHSDEKLCKYSKNVLKIQSLFSWEEQEKKLIDFYKKITNI</sequence>
<evidence type="ECO:0000259" key="3">
    <source>
        <dbReference type="Pfam" id="PF13439"/>
    </source>
</evidence>
<reference evidence="4 5" key="1">
    <citation type="submission" date="2017-10" db="EMBL/GenBank/DDBJ databases">
        <title>Reclassification of Eubacterium combesii and discrepancies in the nomenclature of botulinum neurotoxin producing clostridia. Request for an Opinion.</title>
        <authorList>
            <person name="Dobritsa A.P."/>
            <person name="Kutumbaka K.K."/>
            <person name="Samadpour M."/>
        </authorList>
    </citation>
    <scope>NUCLEOTIDE SEQUENCE [LARGE SCALE GENOMIC DNA]</scope>
    <source>
        <strain evidence="4 5">DSM 20696</strain>
    </source>
</reference>
<evidence type="ECO:0000256" key="1">
    <source>
        <dbReference type="ARBA" id="ARBA00022679"/>
    </source>
</evidence>
<dbReference type="PANTHER" id="PTHR46401">
    <property type="entry name" value="GLYCOSYLTRANSFERASE WBBK-RELATED"/>
    <property type="match status" value="1"/>
</dbReference>
<keyword evidence="1 4" id="KW-0808">Transferase</keyword>
<dbReference type="PANTHER" id="PTHR46401:SF2">
    <property type="entry name" value="GLYCOSYLTRANSFERASE WBBK-RELATED"/>
    <property type="match status" value="1"/>
</dbReference>
<name>A0A2G7HF45_9CLOT</name>
<evidence type="ECO:0000313" key="5">
    <source>
        <dbReference type="Proteomes" id="UP000231322"/>
    </source>
</evidence>
<dbReference type="Pfam" id="PF00534">
    <property type="entry name" value="Glycos_transf_1"/>
    <property type="match status" value="1"/>
</dbReference>
<proteinExistence type="predicted"/>
<dbReference type="Gene3D" id="3.40.50.2000">
    <property type="entry name" value="Glycogen Phosphorylase B"/>
    <property type="match status" value="2"/>
</dbReference>
<dbReference type="GO" id="GO:0009103">
    <property type="term" value="P:lipopolysaccharide biosynthetic process"/>
    <property type="evidence" value="ECO:0007669"/>
    <property type="project" value="TreeGrafter"/>
</dbReference>
<dbReference type="AlphaFoldDB" id="A0A2G7HF45"/>
<protein>
    <submittedName>
        <fullName evidence="4">Glycosyl transferase</fullName>
    </submittedName>
</protein>
<dbReference type="InterPro" id="IPR028098">
    <property type="entry name" value="Glyco_trans_4-like_N"/>
</dbReference>
<dbReference type="RefSeq" id="WP_012344593.1">
    <property type="nucleotide sequence ID" value="NZ_PEIK01000009.1"/>
</dbReference>
<dbReference type="EMBL" id="PEIK01000009">
    <property type="protein sequence ID" value="PIH03747.1"/>
    <property type="molecule type" value="Genomic_DNA"/>
</dbReference>
<gene>
    <name evidence="4" type="ORF">CS538_12190</name>
</gene>
<dbReference type="GO" id="GO:0016757">
    <property type="term" value="F:glycosyltransferase activity"/>
    <property type="evidence" value="ECO:0007669"/>
    <property type="project" value="InterPro"/>
</dbReference>
<dbReference type="Pfam" id="PF13439">
    <property type="entry name" value="Glyco_transf_4"/>
    <property type="match status" value="1"/>
</dbReference>
<organism evidence="4 5">
    <name type="scientific">Clostridium combesii</name>
    <dbReference type="NCBI Taxonomy" id="39481"/>
    <lineage>
        <taxon>Bacteria</taxon>
        <taxon>Bacillati</taxon>
        <taxon>Bacillota</taxon>
        <taxon>Clostridia</taxon>
        <taxon>Eubacteriales</taxon>
        <taxon>Clostridiaceae</taxon>
        <taxon>Clostridium</taxon>
    </lineage>
</organism>
<comment type="caution">
    <text evidence="4">The sequence shown here is derived from an EMBL/GenBank/DDBJ whole genome shotgun (WGS) entry which is preliminary data.</text>
</comment>
<dbReference type="Proteomes" id="UP000231322">
    <property type="component" value="Unassembled WGS sequence"/>
</dbReference>
<accession>A0A2G7HF45</accession>
<keyword evidence="5" id="KW-1185">Reference proteome</keyword>
<dbReference type="SUPFAM" id="SSF53756">
    <property type="entry name" value="UDP-Glycosyltransferase/glycogen phosphorylase"/>
    <property type="match status" value="1"/>
</dbReference>
<evidence type="ECO:0000259" key="2">
    <source>
        <dbReference type="Pfam" id="PF00534"/>
    </source>
</evidence>
<evidence type="ECO:0000313" key="4">
    <source>
        <dbReference type="EMBL" id="PIH03747.1"/>
    </source>
</evidence>
<dbReference type="CDD" id="cd03794">
    <property type="entry name" value="GT4_WbuB-like"/>
    <property type="match status" value="1"/>
</dbReference>
<feature type="domain" description="Glycosyl transferase family 1" evidence="2">
    <location>
        <begin position="196"/>
        <end position="365"/>
    </location>
</feature>